<accession>A0A9P9EKM7</accession>
<proteinExistence type="inferred from homology"/>
<dbReference type="AlphaFoldDB" id="A0A9P9EKM7"/>
<keyword evidence="1" id="KW-0694">RNA-binding</keyword>
<dbReference type="GO" id="GO:0003723">
    <property type="term" value="F:RNA binding"/>
    <property type="evidence" value="ECO:0007669"/>
    <property type="project" value="UniProtKB-KW"/>
</dbReference>
<dbReference type="EMBL" id="JAGMWT010000001">
    <property type="protein sequence ID" value="KAH7138839.1"/>
    <property type="molecule type" value="Genomic_DNA"/>
</dbReference>
<reference evidence="4" key="1">
    <citation type="journal article" date="2021" name="Nat. Commun.">
        <title>Genetic determinants of endophytism in the Arabidopsis root mycobiome.</title>
        <authorList>
            <person name="Mesny F."/>
            <person name="Miyauchi S."/>
            <person name="Thiergart T."/>
            <person name="Pickel B."/>
            <person name="Atanasova L."/>
            <person name="Karlsson M."/>
            <person name="Huettel B."/>
            <person name="Barry K.W."/>
            <person name="Haridas S."/>
            <person name="Chen C."/>
            <person name="Bauer D."/>
            <person name="Andreopoulos W."/>
            <person name="Pangilinan J."/>
            <person name="LaButti K."/>
            <person name="Riley R."/>
            <person name="Lipzen A."/>
            <person name="Clum A."/>
            <person name="Drula E."/>
            <person name="Henrissat B."/>
            <person name="Kohler A."/>
            <person name="Grigoriev I.V."/>
            <person name="Martin F.M."/>
            <person name="Hacquard S."/>
        </authorList>
    </citation>
    <scope>NUCLEOTIDE SEQUENCE</scope>
    <source>
        <strain evidence="4">MPI-CAGE-CH-0243</strain>
    </source>
</reference>
<sequence>MEVFLHNLPPQLTDQSLKIQLGRFIDALNIRDWSCQKPRKKHFGFLTFLHVKDGELFLHYHRQPPNWHPGSKKAPYQPLSILGRDVSCSASKKSPEPFLLKSLEKAADDRRQAEMHASEPPEVKVEFAAQVLSCGFYDYINGKLSYCPQVTWTIDGTARFTKRVLILNYHTQREKKRVEIPYRIIEALVVSSLPPTLTLTLWEPPRFYHVENPEIADMLAVMSLSTGGNKVATPPRYRLTELPDGLSSHKAILGQALVYQISVSPENFDMMTRRLKKIELIGIYHTSVHIPPANKRKSLSAGMKALNDYILRNTRYIRFEVLFQMEALVKNGFLLPWTVKGLLEKLVTICRKNLIASSSAKYPISANAVKKLFSKIQFPSDEVDASCFSVEEIWKTLLANEENIRKGLGEELISVKGQRNLTMIHKINVTPTTITLQGPDPESKNRILRRFADYTQYFIRVQFCDEDGSDLQFNSKVSNDSIYERFTHIFNEGIQVGGRVYKFLGFSHSSLRSHSAWFMATFWDDKEKKMQSYFTVIAQLGQFDDIRSPARRAARIGQAFSETPNAIPLESNGIRHFSISDIASPDGSRTFSDGVGICSTEVVEAIHAAMGQRRAFPTCFQIRWGGAKGMLSLNTSMPGPSIAFRPSMVKFKSDDTENLEICDTANKPIPLVLNRQMIKILEDMGLPDDWFLLQQARALYALQLITAHISNTANFLLRQRIAEKIGLPQLIRRLDVLGIDFRGDRFLCSVVEAAVLRDLRLLKHKARIPINQGVTLFGIVDEFRYLEEGEVYVTFSEAPFVDGRSIDLDNRRMLVTRSPALHPGDIQIATNVVPPDHHPLRDLTNCIVFSSRGTRDLPSCLSGGDLDGDIYNIIWDKDAVQGCKRTFEPADYPRTAPLDIGRDVETKDMTDFFIKFMATDKLGLIATRHMILADQRPAGTDDPDCKILAEMHSTSVDYSKTGIPADMGKLRSMKGDRYRPDFLAPAALANIKDRAEISFEAPVAITDEDDEESVGPRFQYYYSDKILGQLFRGIDEKKIWYEDIHISVTRTRNIWGDLTKYILTQSEMYFGKLPWQNSINEAWEIRELYEDEIFNTTQEYSDHASMGITELEVFTGSIFNKTGVQTRRQRDKSIQLKDEFDRIAQFITSLIRKSSVADTEPCDGLTLSIACLAVGNMLTPSTVVARGRAEDDYKSFKVIAACCAIRELDKEIRNSERDAGDYLFE</sequence>
<dbReference type="InterPro" id="IPR057503">
    <property type="entry name" value="PH_RdRP"/>
</dbReference>
<evidence type="ECO:0000256" key="1">
    <source>
        <dbReference type="RuleBase" id="RU363098"/>
    </source>
</evidence>
<keyword evidence="1 4" id="KW-0696">RNA-directed RNA polymerase</keyword>
<comment type="caution">
    <text evidence="4">The sequence shown here is derived from an EMBL/GenBank/DDBJ whole genome shotgun (WGS) entry which is preliminary data.</text>
</comment>
<gene>
    <name evidence="4" type="ORF">B0J11DRAFT_515439</name>
</gene>
<evidence type="ECO:0000259" key="2">
    <source>
        <dbReference type="Pfam" id="PF05183"/>
    </source>
</evidence>
<dbReference type="PANTHER" id="PTHR23079:SF17">
    <property type="entry name" value="RNA-DEPENDENT RNA POLYMERASE"/>
    <property type="match status" value="1"/>
</dbReference>
<comment type="catalytic activity">
    <reaction evidence="1">
        <text>RNA(n) + a ribonucleoside 5'-triphosphate = RNA(n+1) + diphosphate</text>
        <dbReference type="Rhea" id="RHEA:21248"/>
        <dbReference type="Rhea" id="RHEA-COMP:14527"/>
        <dbReference type="Rhea" id="RHEA-COMP:17342"/>
        <dbReference type="ChEBI" id="CHEBI:33019"/>
        <dbReference type="ChEBI" id="CHEBI:61557"/>
        <dbReference type="ChEBI" id="CHEBI:140395"/>
        <dbReference type="EC" id="2.7.7.48"/>
    </reaction>
</comment>
<dbReference type="GO" id="GO:0003968">
    <property type="term" value="F:RNA-directed RNA polymerase activity"/>
    <property type="evidence" value="ECO:0007669"/>
    <property type="project" value="UniProtKB-KW"/>
</dbReference>
<evidence type="ECO:0000313" key="5">
    <source>
        <dbReference type="Proteomes" id="UP000700596"/>
    </source>
</evidence>
<dbReference type="InterPro" id="IPR057596">
    <property type="entry name" value="RDRP_core"/>
</dbReference>
<evidence type="ECO:0000259" key="3">
    <source>
        <dbReference type="Pfam" id="PF25358"/>
    </source>
</evidence>
<dbReference type="InterPro" id="IPR007855">
    <property type="entry name" value="RDRP"/>
</dbReference>
<name>A0A9P9EKM7_9PLEO</name>
<dbReference type="EC" id="2.7.7.48" evidence="1"/>
<keyword evidence="1" id="KW-0808">Transferase</keyword>
<dbReference type="GO" id="GO:0030422">
    <property type="term" value="P:siRNA processing"/>
    <property type="evidence" value="ECO:0007669"/>
    <property type="project" value="TreeGrafter"/>
</dbReference>
<keyword evidence="1" id="KW-0548">Nucleotidyltransferase</keyword>
<dbReference type="OrthoDB" id="6513042at2759"/>
<dbReference type="Proteomes" id="UP000700596">
    <property type="component" value="Unassembled WGS sequence"/>
</dbReference>
<feature type="domain" description="RDRP core" evidence="2">
    <location>
        <begin position="429"/>
        <end position="1033"/>
    </location>
</feature>
<dbReference type="PANTHER" id="PTHR23079">
    <property type="entry name" value="RNA-DEPENDENT RNA POLYMERASE"/>
    <property type="match status" value="1"/>
</dbReference>
<organism evidence="4 5">
    <name type="scientific">Dendryphion nanum</name>
    <dbReference type="NCBI Taxonomy" id="256645"/>
    <lineage>
        <taxon>Eukaryota</taxon>
        <taxon>Fungi</taxon>
        <taxon>Dikarya</taxon>
        <taxon>Ascomycota</taxon>
        <taxon>Pezizomycotina</taxon>
        <taxon>Dothideomycetes</taxon>
        <taxon>Pleosporomycetidae</taxon>
        <taxon>Pleosporales</taxon>
        <taxon>Torulaceae</taxon>
        <taxon>Dendryphion</taxon>
    </lineage>
</organism>
<dbReference type="Pfam" id="PF05183">
    <property type="entry name" value="RdRP"/>
    <property type="match status" value="1"/>
</dbReference>
<feature type="domain" description="RdRP-like PH" evidence="3">
    <location>
        <begin position="126"/>
        <end position="277"/>
    </location>
</feature>
<dbReference type="GO" id="GO:0031380">
    <property type="term" value="C:nuclear RNA-directed RNA polymerase complex"/>
    <property type="evidence" value="ECO:0007669"/>
    <property type="project" value="TreeGrafter"/>
</dbReference>
<keyword evidence="5" id="KW-1185">Reference proteome</keyword>
<comment type="similarity">
    <text evidence="1">Belongs to the RdRP family.</text>
</comment>
<evidence type="ECO:0000313" key="4">
    <source>
        <dbReference type="EMBL" id="KAH7138839.1"/>
    </source>
</evidence>
<dbReference type="Pfam" id="PF25358">
    <property type="entry name" value="PH_fung_RdRP"/>
    <property type="match status" value="1"/>
</dbReference>
<protein>
    <recommendedName>
        <fullName evidence="1">RNA-dependent RNA polymerase</fullName>
        <ecNumber evidence="1">2.7.7.48</ecNumber>
    </recommendedName>
</protein>